<dbReference type="OrthoDB" id="5412732at2759"/>
<gene>
    <name evidence="2" type="ORF">L211DRAFT_834813</name>
</gene>
<proteinExistence type="predicted"/>
<evidence type="ECO:0000256" key="1">
    <source>
        <dbReference type="SAM" id="MobiDB-lite"/>
    </source>
</evidence>
<organism evidence="2 3">
    <name type="scientific">Terfezia boudieri ATCC MYA-4762</name>
    <dbReference type="NCBI Taxonomy" id="1051890"/>
    <lineage>
        <taxon>Eukaryota</taxon>
        <taxon>Fungi</taxon>
        <taxon>Dikarya</taxon>
        <taxon>Ascomycota</taxon>
        <taxon>Pezizomycotina</taxon>
        <taxon>Pezizomycetes</taxon>
        <taxon>Pezizales</taxon>
        <taxon>Pezizaceae</taxon>
        <taxon>Terfezia</taxon>
    </lineage>
</organism>
<feature type="region of interest" description="Disordered" evidence="1">
    <location>
        <begin position="1"/>
        <end position="75"/>
    </location>
</feature>
<dbReference type="EMBL" id="ML121532">
    <property type="protein sequence ID" value="RPB27140.1"/>
    <property type="molecule type" value="Genomic_DNA"/>
</dbReference>
<feature type="compositionally biased region" description="Pro residues" evidence="1">
    <location>
        <begin position="1"/>
        <end position="16"/>
    </location>
</feature>
<reference evidence="2 3" key="1">
    <citation type="journal article" date="2018" name="Nat. Ecol. Evol.">
        <title>Pezizomycetes genomes reveal the molecular basis of ectomycorrhizal truffle lifestyle.</title>
        <authorList>
            <person name="Murat C."/>
            <person name="Payen T."/>
            <person name="Noel B."/>
            <person name="Kuo A."/>
            <person name="Morin E."/>
            <person name="Chen J."/>
            <person name="Kohler A."/>
            <person name="Krizsan K."/>
            <person name="Balestrini R."/>
            <person name="Da Silva C."/>
            <person name="Montanini B."/>
            <person name="Hainaut M."/>
            <person name="Levati E."/>
            <person name="Barry K.W."/>
            <person name="Belfiori B."/>
            <person name="Cichocki N."/>
            <person name="Clum A."/>
            <person name="Dockter R.B."/>
            <person name="Fauchery L."/>
            <person name="Guy J."/>
            <person name="Iotti M."/>
            <person name="Le Tacon F."/>
            <person name="Lindquist E.A."/>
            <person name="Lipzen A."/>
            <person name="Malagnac F."/>
            <person name="Mello A."/>
            <person name="Molinier V."/>
            <person name="Miyauchi S."/>
            <person name="Poulain J."/>
            <person name="Riccioni C."/>
            <person name="Rubini A."/>
            <person name="Sitrit Y."/>
            <person name="Splivallo R."/>
            <person name="Traeger S."/>
            <person name="Wang M."/>
            <person name="Zifcakova L."/>
            <person name="Wipf D."/>
            <person name="Zambonelli A."/>
            <person name="Paolocci F."/>
            <person name="Nowrousian M."/>
            <person name="Ottonello S."/>
            <person name="Baldrian P."/>
            <person name="Spatafora J.W."/>
            <person name="Henrissat B."/>
            <person name="Nagy L.G."/>
            <person name="Aury J.M."/>
            <person name="Wincker P."/>
            <person name="Grigoriev I.V."/>
            <person name="Bonfante P."/>
            <person name="Martin F.M."/>
        </authorList>
    </citation>
    <scope>NUCLEOTIDE SEQUENCE [LARGE SCALE GENOMIC DNA]</scope>
    <source>
        <strain evidence="2 3">ATCC MYA-4762</strain>
    </source>
</reference>
<evidence type="ECO:0000313" key="2">
    <source>
        <dbReference type="EMBL" id="RPB27140.1"/>
    </source>
</evidence>
<dbReference type="AlphaFoldDB" id="A0A3N4LWF8"/>
<protein>
    <submittedName>
        <fullName evidence="2">Uncharacterized protein</fullName>
    </submittedName>
</protein>
<accession>A0A3N4LWF8</accession>
<evidence type="ECO:0000313" key="3">
    <source>
        <dbReference type="Proteomes" id="UP000267821"/>
    </source>
</evidence>
<sequence length="166" mass="17743">MNYLFPSPPARPPPPARTASSSSAQSHQTGIIKEHWNDLPNDFTPSASRSVSRTGTPLSRNGNGPPAATDGTGDSPDFDSLISLLLSAPTSLSANETKLLASKVQKKIATITPEQKSSVGYIIQAVAIDRSESPAWGRQQVVDFMMREKGICAWAIAVRKLVESVL</sequence>
<keyword evidence="3" id="KW-1185">Reference proteome</keyword>
<dbReference type="InParanoid" id="A0A3N4LWF8"/>
<dbReference type="Proteomes" id="UP000267821">
    <property type="component" value="Unassembled WGS sequence"/>
</dbReference>
<name>A0A3N4LWF8_9PEZI</name>
<feature type="compositionally biased region" description="Polar residues" evidence="1">
    <location>
        <begin position="43"/>
        <end position="62"/>
    </location>
</feature>